<feature type="region of interest" description="Disordered" evidence="1">
    <location>
        <begin position="185"/>
        <end position="226"/>
    </location>
</feature>
<evidence type="ECO:0000313" key="2">
    <source>
        <dbReference type="EMBL" id="KAL2783836.1"/>
    </source>
</evidence>
<protein>
    <submittedName>
        <fullName evidence="2">Uncharacterized protein</fullName>
    </submittedName>
</protein>
<comment type="caution">
    <text evidence="2">The sequence shown here is derived from an EMBL/GenBank/DDBJ whole genome shotgun (WGS) entry which is preliminary data.</text>
</comment>
<sequence length="319" mass="36261">MLEDLLQSLILRDVQFMKDVWNLRTSGVDFSKLLKSVSKLQTQLAVQKTLLWTEKLLRKHSNNMPLPNQQATRVKHFIKFVFEANSREPTRQKRLRNLDCSSLKFCGLSYTVREIIELPSEVFEFLVENAASFVERSQLSLLLCRDDINKVVLGDFDPEDLEVFKTFLNTHITLRIALCRGQKHTTPSSHLADTEPSSAVSQNEQGDDQVRPQKRMRSEEQDTQAGMGREIQYMYSNAPVSLIPHLGDLLAEAIQSSHQWKVERALGESKTACLTTIIPKDPAQDVSINLWVGAEAGHQLNDKFNLVPKWTSLPNHVGP</sequence>
<feature type="compositionally biased region" description="Polar residues" evidence="1">
    <location>
        <begin position="185"/>
        <end position="204"/>
    </location>
</feature>
<accession>A0ABR4FKN9</accession>
<gene>
    <name evidence="2" type="ORF">BJX66DRAFT_317805</name>
</gene>
<reference evidence="2 3" key="1">
    <citation type="submission" date="2024-07" db="EMBL/GenBank/DDBJ databases">
        <title>Section-level genome sequencing and comparative genomics of Aspergillus sections Usti and Cavernicolus.</title>
        <authorList>
            <consortium name="Lawrence Berkeley National Laboratory"/>
            <person name="Nybo J.L."/>
            <person name="Vesth T.C."/>
            <person name="Theobald S."/>
            <person name="Frisvad J.C."/>
            <person name="Larsen T.O."/>
            <person name="Kjaerboelling I."/>
            <person name="Rothschild-Mancinelli K."/>
            <person name="Lyhne E.K."/>
            <person name="Kogle M.E."/>
            <person name="Barry K."/>
            <person name="Clum A."/>
            <person name="Na H."/>
            <person name="Ledsgaard L."/>
            <person name="Lin J."/>
            <person name="Lipzen A."/>
            <person name="Kuo A."/>
            <person name="Riley R."/>
            <person name="Mondo S."/>
            <person name="Labutti K."/>
            <person name="Haridas S."/>
            <person name="Pangalinan J."/>
            <person name="Salamov A.A."/>
            <person name="Simmons B.A."/>
            <person name="Magnuson J.K."/>
            <person name="Chen J."/>
            <person name="Drula E."/>
            <person name="Henrissat B."/>
            <person name="Wiebenga A."/>
            <person name="Lubbers R.J."/>
            <person name="Gomes A.C."/>
            <person name="Makela M.R."/>
            <person name="Stajich J."/>
            <person name="Grigoriev I.V."/>
            <person name="Mortensen U.H."/>
            <person name="De Vries R.P."/>
            <person name="Baker S.E."/>
            <person name="Andersen M.R."/>
        </authorList>
    </citation>
    <scope>NUCLEOTIDE SEQUENCE [LARGE SCALE GENOMIC DNA]</scope>
    <source>
        <strain evidence="2 3">CBS 209.92</strain>
    </source>
</reference>
<feature type="compositionally biased region" description="Basic and acidic residues" evidence="1">
    <location>
        <begin position="208"/>
        <end position="220"/>
    </location>
</feature>
<keyword evidence="3" id="KW-1185">Reference proteome</keyword>
<dbReference type="EMBL" id="JBFTWV010000209">
    <property type="protein sequence ID" value="KAL2783836.1"/>
    <property type="molecule type" value="Genomic_DNA"/>
</dbReference>
<evidence type="ECO:0000313" key="3">
    <source>
        <dbReference type="Proteomes" id="UP001610563"/>
    </source>
</evidence>
<name>A0ABR4FKN9_9EURO</name>
<dbReference type="Proteomes" id="UP001610563">
    <property type="component" value="Unassembled WGS sequence"/>
</dbReference>
<evidence type="ECO:0000256" key="1">
    <source>
        <dbReference type="SAM" id="MobiDB-lite"/>
    </source>
</evidence>
<proteinExistence type="predicted"/>
<organism evidence="2 3">
    <name type="scientific">Aspergillus keveii</name>
    <dbReference type="NCBI Taxonomy" id="714993"/>
    <lineage>
        <taxon>Eukaryota</taxon>
        <taxon>Fungi</taxon>
        <taxon>Dikarya</taxon>
        <taxon>Ascomycota</taxon>
        <taxon>Pezizomycotina</taxon>
        <taxon>Eurotiomycetes</taxon>
        <taxon>Eurotiomycetidae</taxon>
        <taxon>Eurotiales</taxon>
        <taxon>Aspergillaceae</taxon>
        <taxon>Aspergillus</taxon>
        <taxon>Aspergillus subgen. Nidulantes</taxon>
    </lineage>
</organism>